<dbReference type="InterPro" id="IPR020904">
    <property type="entry name" value="Sc_DH/Rdtase_CS"/>
</dbReference>
<dbReference type="PRINTS" id="PR00080">
    <property type="entry name" value="SDRFAMILY"/>
</dbReference>
<reference evidence="3 4" key="1">
    <citation type="journal article" date="2016" name="Nat. Commun.">
        <title>Thousands of microbial genomes shed light on interconnected biogeochemical processes in an aquifer system.</title>
        <authorList>
            <person name="Anantharaman K."/>
            <person name="Brown C.T."/>
            <person name="Hug L.A."/>
            <person name="Sharon I."/>
            <person name="Castelle C.J."/>
            <person name="Probst A.J."/>
            <person name="Thomas B.C."/>
            <person name="Singh A."/>
            <person name="Wilkins M.J."/>
            <person name="Karaoz U."/>
            <person name="Brodie E.L."/>
            <person name="Williams K.H."/>
            <person name="Hubbard S.S."/>
            <person name="Banfield J.F."/>
        </authorList>
    </citation>
    <scope>NUCLEOTIDE SEQUENCE [LARGE SCALE GENOMIC DNA]</scope>
    <source>
        <strain evidence="4">RIFCSPLOWO2_12_FULL_64_10</strain>
    </source>
</reference>
<sequence length="249" mass="26192">MLRLDDKMAIVTGAAQGIGRAIALRLAQSGAHVAVADLNFPAAEGVAGEVCALGRQALPVQVDVSSGADAEEMVRKVLGTFGRVDILVNNAGIGGRTAPIQEVTDQDWDSVMAVNLKGVFLCCRAVIPHMIQRRSGKIVSIASVAGKEGNPNMIPYSTSKAGIICLTKCLAKEVATVGINVNCVAPAVIETDILKQVSQETVEYMKSRVPMGRFGRPEEVANVVNFLASDEAAFVTGQCYDISGGRATY</sequence>
<dbReference type="SUPFAM" id="SSF51735">
    <property type="entry name" value="NAD(P)-binding Rossmann-fold domains"/>
    <property type="match status" value="1"/>
</dbReference>
<organism evidence="3 4">
    <name type="scientific">Handelsmanbacteria sp. (strain RIFCSPLOWO2_12_FULL_64_10)</name>
    <dbReference type="NCBI Taxonomy" id="1817868"/>
    <lineage>
        <taxon>Bacteria</taxon>
        <taxon>Candidatus Handelsmaniibacteriota</taxon>
    </lineage>
</organism>
<proteinExistence type="inferred from homology"/>
<dbReference type="Pfam" id="PF13561">
    <property type="entry name" value="adh_short_C2"/>
    <property type="match status" value="1"/>
</dbReference>
<evidence type="ECO:0000256" key="1">
    <source>
        <dbReference type="ARBA" id="ARBA00006484"/>
    </source>
</evidence>
<dbReference type="FunFam" id="3.40.50.720:FF:000173">
    <property type="entry name" value="3-oxoacyl-[acyl-carrier protein] reductase"/>
    <property type="match status" value="1"/>
</dbReference>
<dbReference type="Gene3D" id="3.40.50.720">
    <property type="entry name" value="NAD(P)-binding Rossmann-like Domain"/>
    <property type="match status" value="1"/>
</dbReference>
<dbReference type="Proteomes" id="UP000178606">
    <property type="component" value="Unassembled WGS sequence"/>
</dbReference>
<dbReference type="InterPro" id="IPR050259">
    <property type="entry name" value="SDR"/>
</dbReference>
<dbReference type="PRINTS" id="PR00081">
    <property type="entry name" value="GDHRDH"/>
</dbReference>
<evidence type="ECO:0000313" key="4">
    <source>
        <dbReference type="Proteomes" id="UP000178606"/>
    </source>
</evidence>
<dbReference type="InterPro" id="IPR002347">
    <property type="entry name" value="SDR_fam"/>
</dbReference>
<dbReference type="NCBIfam" id="NF009466">
    <property type="entry name" value="PRK12826.1-2"/>
    <property type="match status" value="1"/>
</dbReference>
<name>A0A1F6CT06_HANXR</name>
<dbReference type="AlphaFoldDB" id="A0A1F6CT06"/>
<comment type="caution">
    <text evidence="3">The sequence shown here is derived from an EMBL/GenBank/DDBJ whole genome shotgun (WGS) entry which is preliminary data.</text>
</comment>
<dbReference type="NCBIfam" id="NF005559">
    <property type="entry name" value="PRK07231.1"/>
    <property type="match status" value="1"/>
</dbReference>
<keyword evidence="2" id="KW-0560">Oxidoreductase</keyword>
<dbReference type="PANTHER" id="PTHR42879:SF2">
    <property type="entry name" value="3-OXOACYL-[ACYL-CARRIER-PROTEIN] REDUCTASE FABG"/>
    <property type="match status" value="1"/>
</dbReference>
<dbReference type="PROSITE" id="PS00061">
    <property type="entry name" value="ADH_SHORT"/>
    <property type="match status" value="1"/>
</dbReference>
<dbReference type="GO" id="GO:0032787">
    <property type="term" value="P:monocarboxylic acid metabolic process"/>
    <property type="evidence" value="ECO:0007669"/>
    <property type="project" value="UniProtKB-ARBA"/>
</dbReference>
<dbReference type="PANTHER" id="PTHR42879">
    <property type="entry name" value="3-OXOACYL-(ACYL-CARRIER-PROTEIN) REDUCTASE"/>
    <property type="match status" value="1"/>
</dbReference>
<dbReference type="InterPro" id="IPR036291">
    <property type="entry name" value="NAD(P)-bd_dom_sf"/>
</dbReference>
<gene>
    <name evidence="3" type="ORF">A3F84_04070</name>
</gene>
<comment type="similarity">
    <text evidence="1">Belongs to the short-chain dehydrogenases/reductases (SDR) family.</text>
</comment>
<dbReference type="EMBL" id="MFKF01000150">
    <property type="protein sequence ID" value="OGG52247.1"/>
    <property type="molecule type" value="Genomic_DNA"/>
</dbReference>
<evidence type="ECO:0000256" key="2">
    <source>
        <dbReference type="ARBA" id="ARBA00023002"/>
    </source>
</evidence>
<protein>
    <submittedName>
        <fullName evidence="3">3-oxoacyl-ACP reductase</fullName>
    </submittedName>
</protein>
<evidence type="ECO:0000313" key="3">
    <source>
        <dbReference type="EMBL" id="OGG52247.1"/>
    </source>
</evidence>
<dbReference type="GO" id="GO:0016491">
    <property type="term" value="F:oxidoreductase activity"/>
    <property type="evidence" value="ECO:0007669"/>
    <property type="project" value="UniProtKB-KW"/>
</dbReference>
<accession>A0A1F6CT06</accession>